<reference evidence="3" key="1">
    <citation type="submission" date="2015-10" db="EMBL/GenBank/DDBJ databases">
        <authorList>
            <person name="Ju K.-S."/>
            <person name="Doroghazi J.R."/>
            <person name="Metcalf W.W."/>
        </authorList>
    </citation>
    <scope>NUCLEOTIDE SEQUENCE [LARGE SCALE GENOMIC DNA]</scope>
    <source>
        <strain evidence="3">NRRL 3151</strain>
    </source>
</reference>
<comment type="caution">
    <text evidence="2">The sequence shown here is derived from an EMBL/GenBank/DDBJ whole genome shotgun (WGS) entry which is preliminary data.</text>
</comment>
<dbReference type="EMBL" id="LLZG01000001">
    <property type="protein sequence ID" value="KUL47076.1"/>
    <property type="molecule type" value="Genomic_DNA"/>
</dbReference>
<gene>
    <name evidence="2" type="ORF">ADL12_01170</name>
</gene>
<feature type="compositionally biased region" description="Low complexity" evidence="1">
    <location>
        <begin position="20"/>
        <end position="31"/>
    </location>
</feature>
<dbReference type="AlphaFoldDB" id="A0A0X3VTR3"/>
<organism evidence="2 3">
    <name type="scientific">Streptomyces regalis</name>
    <dbReference type="NCBI Taxonomy" id="68262"/>
    <lineage>
        <taxon>Bacteria</taxon>
        <taxon>Bacillati</taxon>
        <taxon>Actinomycetota</taxon>
        <taxon>Actinomycetes</taxon>
        <taxon>Kitasatosporales</taxon>
        <taxon>Streptomycetaceae</taxon>
        <taxon>Streptomyces</taxon>
    </lineage>
</organism>
<proteinExistence type="predicted"/>
<protein>
    <submittedName>
        <fullName evidence="2">Uncharacterized protein</fullName>
    </submittedName>
</protein>
<evidence type="ECO:0000313" key="2">
    <source>
        <dbReference type="EMBL" id="KUL47076.1"/>
    </source>
</evidence>
<sequence length="131" mass="14075">MASCCRWPPESRPARRLDSARNAGNRSSASATDSLPRLRPSATSWRFSAVVRCGKDCWPCGTYAIPRATRSCGLRRVMSSPSRRIVPLVGVSSPTAARSSVLLPAPLCPSTAATPSLGTSTETPCRTELRW</sequence>
<feature type="region of interest" description="Disordered" evidence="1">
    <location>
        <begin position="1"/>
        <end position="38"/>
    </location>
</feature>
<keyword evidence="3" id="KW-1185">Reference proteome</keyword>
<accession>A0A0X3VTR3</accession>
<evidence type="ECO:0000256" key="1">
    <source>
        <dbReference type="SAM" id="MobiDB-lite"/>
    </source>
</evidence>
<evidence type="ECO:0000313" key="3">
    <source>
        <dbReference type="Proteomes" id="UP000053923"/>
    </source>
</evidence>
<name>A0A0X3VTR3_9ACTN</name>
<dbReference type="Proteomes" id="UP000053923">
    <property type="component" value="Unassembled WGS sequence"/>
</dbReference>